<keyword evidence="3" id="KW-0479">Metal-binding</keyword>
<evidence type="ECO:0000256" key="6">
    <source>
        <dbReference type="ARBA" id="ARBA00023004"/>
    </source>
</evidence>
<dbReference type="InterPro" id="IPR003819">
    <property type="entry name" value="TauD/TfdA-like"/>
</dbReference>
<protein>
    <recommendedName>
        <fullName evidence="7">TauD/TfdA-like domain-containing protein</fullName>
    </recommendedName>
</protein>
<dbReference type="GO" id="GO:0005737">
    <property type="term" value="C:cytoplasm"/>
    <property type="evidence" value="ECO:0007669"/>
    <property type="project" value="TreeGrafter"/>
</dbReference>
<keyword evidence="9" id="KW-1185">Reference proteome</keyword>
<comment type="similarity">
    <text evidence="2">Belongs to the TfdA dioxygenase family.</text>
</comment>
<evidence type="ECO:0000256" key="2">
    <source>
        <dbReference type="ARBA" id="ARBA00005896"/>
    </source>
</evidence>
<gene>
    <name evidence="8" type="ORF">Acy02nite_86250</name>
</gene>
<dbReference type="Proteomes" id="UP000619479">
    <property type="component" value="Unassembled WGS sequence"/>
</dbReference>
<feature type="domain" description="TauD/TfdA-like" evidence="7">
    <location>
        <begin position="16"/>
        <end position="270"/>
    </location>
</feature>
<dbReference type="AlphaFoldDB" id="A0A919MCJ9"/>
<keyword evidence="4" id="KW-0223">Dioxygenase</keyword>
<dbReference type="InterPro" id="IPR042098">
    <property type="entry name" value="TauD-like_sf"/>
</dbReference>
<evidence type="ECO:0000313" key="9">
    <source>
        <dbReference type="Proteomes" id="UP000619479"/>
    </source>
</evidence>
<dbReference type="PANTHER" id="PTHR30468:SF5">
    <property type="entry name" value="ALPHA-KETOGLUTARATE-DEPENDENT SULFATE ESTER DIOXYGENASE"/>
    <property type="match status" value="1"/>
</dbReference>
<sequence>MSDTSTSTATRIGVHRLAGAIGAEITGVDAGDQLDADVIDQVHTALLEHKVVFLRDQHLDYERQVRFAQRFGELSPGHPIFAPPKQKPFLREIDSSQGTRANHWHTDLTFVDRPPALAMLHAVVIPPVGGDTMWASMPAAYQSLPPELRDLADRLRVVHSNDSDYTDATVVHNKLDYVAKVFETEHPAVHVHPVTGERSLLLGGFAKRIAGVSPQASRDILRALQEHATRPEHTVRWRWRVGDLVIWDNRATQHYAIYDYGTEHRRCERVTVAGQVPVGIDGRPATVVRGDMTSYDGPTD</sequence>
<dbReference type="SUPFAM" id="SSF51197">
    <property type="entry name" value="Clavaminate synthase-like"/>
    <property type="match status" value="1"/>
</dbReference>
<dbReference type="Pfam" id="PF02668">
    <property type="entry name" value="TauD"/>
    <property type="match status" value="1"/>
</dbReference>
<evidence type="ECO:0000259" key="7">
    <source>
        <dbReference type="Pfam" id="PF02668"/>
    </source>
</evidence>
<evidence type="ECO:0000256" key="4">
    <source>
        <dbReference type="ARBA" id="ARBA00022964"/>
    </source>
</evidence>
<comment type="cofactor">
    <cofactor evidence="1">
        <name>Fe(2+)</name>
        <dbReference type="ChEBI" id="CHEBI:29033"/>
    </cofactor>
</comment>
<name>A0A919MCJ9_9ACTN</name>
<evidence type="ECO:0000256" key="1">
    <source>
        <dbReference type="ARBA" id="ARBA00001954"/>
    </source>
</evidence>
<dbReference type="RefSeq" id="WP_203754980.1">
    <property type="nucleotide sequence ID" value="NZ_BAAAUC010000070.1"/>
</dbReference>
<keyword evidence="5" id="KW-0560">Oxidoreductase</keyword>
<dbReference type="InterPro" id="IPR051323">
    <property type="entry name" value="AtsK-like"/>
</dbReference>
<evidence type="ECO:0000313" key="8">
    <source>
        <dbReference type="EMBL" id="GID70744.1"/>
    </source>
</evidence>
<proteinExistence type="inferred from homology"/>
<dbReference type="GO" id="GO:0016706">
    <property type="term" value="F:2-oxoglutarate-dependent dioxygenase activity"/>
    <property type="evidence" value="ECO:0007669"/>
    <property type="project" value="TreeGrafter"/>
</dbReference>
<dbReference type="Gene3D" id="3.60.130.10">
    <property type="entry name" value="Clavaminate synthase-like"/>
    <property type="match status" value="1"/>
</dbReference>
<reference evidence="8" key="1">
    <citation type="submission" date="2021-01" db="EMBL/GenBank/DDBJ databases">
        <title>Whole genome shotgun sequence of Actinoplanes cyaneus NBRC 14990.</title>
        <authorList>
            <person name="Komaki H."/>
            <person name="Tamura T."/>
        </authorList>
    </citation>
    <scope>NUCLEOTIDE SEQUENCE</scope>
    <source>
        <strain evidence="8">NBRC 14990</strain>
    </source>
</reference>
<evidence type="ECO:0000256" key="3">
    <source>
        <dbReference type="ARBA" id="ARBA00022723"/>
    </source>
</evidence>
<dbReference type="EMBL" id="BOMH01000081">
    <property type="protein sequence ID" value="GID70744.1"/>
    <property type="molecule type" value="Genomic_DNA"/>
</dbReference>
<keyword evidence="6" id="KW-0408">Iron</keyword>
<dbReference type="GO" id="GO:0046872">
    <property type="term" value="F:metal ion binding"/>
    <property type="evidence" value="ECO:0007669"/>
    <property type="project" value="UniProtKB-KW"/>
</dbReference>
<comment type="caution">
    <text evidence="8">The sequence shown here is derived from an EMBL/GenBank/DDBJ whole genome shotgun (WGS) entry which is preliminary data.</text>
</comment>
<accession>A0A919MCJ9</accession>
<evidence type="ECO:0000256" key="5">
    <source>
        <dbReference type="ARBA" id="ARBA00023002"/>
    </source>
</evidence>
<organism evidence="8 9">
    <name type="scientific">Actinoplanes cyaneus</name>
    <dbReference type="NCBI Taxonomy" id="52696"/>
    <lineage>
        <taxon>Bacteria</taxon>
        <taxon>Bacillati</taxon>
        <taxon>Actinomycetota</taxon>
        <taxon>Actinomycetes</taxon>
        <taxon>Micromonosporales</taxon>
        <taxon>Micromonosporaceae</taxon>
        <taxon>Actinoplanes</taxon>
    </lineage>
</organism>
<dbReference type="PANTHER" id="PTHR30468">
    <property type="entry name" value="ALPHA-KETOGLUTARATE-DEPENDENT SULFONATE DIOXYGENASE"/>
    <property type="match status" value="1"/>
</dbReference>